<sequence length="400" mass="44578">MTDTHSTAPSLPFHRGDAPLDPPAALAEWRAEGPIRRVTVANGNTAWLVTRYDEMREVLGDPRMSSDVTKPGFPSPRAEEPKVSLGNFTQMDPPRYGVVRRTLTRTFMVKNIERLRPRMVEMTNDLLDAMEKMPRPVDLHAHFARPLPSHIICEVLGIPHADRALFQANAATIGDMSKTEGVAFSARTGIAEYLVQFVEEKDRNPGDDMLSDLVVNRMRTGELSKEEIAGMAALLVINGHESSASMIGLSVITLLRHPEQLHRFVTEPEVVPGAIEELLRYLSIVHVGLRRVATADVEIGGVTVRKGEGLIIPIHSANRDPDAFDAPDQFDITRESRHHMAFGHGLHQCIAQYMARVELQIALPALFHRFPDLRLAAPLEEISFREDNVVYSVHGLPVTW</sequence>
<evidence type="ECO:0000256" key="8">
    <source>
        <dbReference type="SAM" id="MobiDB-lite"/>
    </source>
</evidence>
<evidence type="ECO:0000256" key="5">
    <source>
        <dbReference type="ARBA" id="ARBA00023004"/>
    </source>
</evidence>
<dbReference type="GO" id="GO:0005506">
    <property type="term" value="F:iron ion binding"/>
    <property type="evidence" value="ECO:0007669"/>
    <property type="project" value="InterPro"/>
</dbReference>
<dbReference type="InterPro" id="IPR002397">
    <property type="entry name" value="Cyt_P450_B"/>
</dbReference>
<dbReference type="AlphaFoldDB" id="A0A919GJR4"/>
<dbReference type="FunFam" id="1.10.630.10:FF:000018">
    <property type="entry name" value="Cytochrome P450 monooxygenase"/>
    <property type="match status" value="1"/>
</dbReference>
<organism evidence="9 10">
    <name type="scientific">Streptomyces sulfonofaciens</name>
    <dbReference type="NCBI Taxonomy" id="68272"/>
    <lineage>
        <taxon>Bacteria</taxon>
        <taxon>Bacillati</taxon>
        <taxon>Actinomycetota</taxon>
        <taxon>Actinomycetes</taxon>
        <taxon>Kitasatosporales</taxon>
        <taxon>Streptomycetaceae</taxon>
        <taxon>Streptomyces</taxon>
    </lineage>
</organism>
<dbReference type="GO" id="GO:0020037">
    <property type="term" value="F:heme binding"/>
    <property type="evidence" value="ECO:0007669"/>
    <property type="project" value="InterPro"/>
</dbReference>
<keyword evidence="5 7" id="KW-0408">Iron</keyword>
<evidence type="ECO:0000256" key="7">
    <source>
        <dbReference type="RuleBase" id="RU000461"/>
    </source>
</evidence>
<reference evidence="9" key="1">
    <citation type="journal article" date="2014" name="Int. J. Syst. Evol. Microbiol.">
        <title>Complete genome sequence of Corynebacterium casei LMG S-19264T (=DSM 44701T), isolated from a smear-ripened cheese.</title>
        <authorList>
            <consortium name="US DOE Joint Genome Institute (JGI-PGF)"/>
            <person name="Walter F."/>
            <person name="Albersmeier A."/>
            <person name="Kalinowski J."/>
            <person name="Ruckert C."/>
        </authorList>
    </citation>
    <scope>NUCLEOTIDE SEQUENCE</scope>
    <source>
        <strain evidence="9">JCM 5069</strain>
    </source>
</reference>
<keyword evidence="4 7" id="KW-0560">Oxidoreductase</keyword>
<evidence type="ECO:0000313" key="10">
    <source>
        <dbReference type="Proteomes" id="UP000603708"/>
    </source>
</evidence>
<feature type="region of interest" description="Disordered" evidence="8">
    <location>
        <begin position="63"/>
        <end position="89"/>
    </location>
</feature>
<proteinExistence type="inferred from homology"/>
<dbReference type="PANTHER" id="PTHR46696">
    <property type="entry name" value="P450, PUTATIVE (EUROFUNG)-RELATED"/>
    <property type="match status" value="1"/>
</dbReference>
<dbReference type="GO" id="GO:0004497">
    <property type="term" value="F:monooxygenase activity"/>
    <property type="evidence" value="ECO:0007669"/>
    <property type="project" value="UniProtKB-KW"/>
</dbReference>
<dbReference type="PRINTS" id="PR00359">
    <property type="entry name" value="BP450"/>
</dbReference>
<keyword evidence="2 7" id="KW-0349">Heme</keyword>
<dbReference type="Proteomes" id="UP000603708">
    <property type="component" value="Unassembled WGS sequence"/>
</dbReference>
<reference evidence="9" key="2">
    <citation type="submission" date="2020-09" db="EMBL/GenBank/DDBJ databases">
        <authorList>
            <person name="Sun Q."/>
            <person name="Ohkuma M."/>
        </authorList>
    </citation>
    <scope>NUCLEOTIDE SEQUENCE</scope>
    <source>
        <strain evidence="9">JCM 5069</strain>
    </source>
</reference>
<dbReference type="InterPro" id="IPR001128">
    <property type="entry name" value="Cyt_P450"/>
</dbReference>
<evidence type="ECO:0000256" key="2">
    <source>
        <dbReference type="ARBA" id="ARBA00022617"/>
    </source>
</evidence>
<dbReference type="PROSITE" id="PS00086">
    <property type="entry name" value="CYTOCHROME_P450"/>
    <property type="match status" value="1"/>
</dbReference>
<dbReference type="Pfam" id="PF00067">
    <property type="entry name" value="p450"/>
    <property type="match status" value="1"/>
</dbReference>
<dbReference type="GO" id="GO:0016705">
    <property type="term" value="F:oxidoreductase activity, acting on paired donors, with incorporation or reduction of molecular oxygen"/>
    <property type="evidence" value="ECO:0007669"/>
    <property type="project" value="InterPro"/>
</dbReference>
<dbReference type="InterPro" id="IPR017972">
    <property type="entry name" value="Cyt_P450_CS"/>
</dbReference>
<evidence type="ECO:0000256" key="3">
    <source>
        <dbReference type="ARBA" id="ARBA00022723"/>
    </source>
</evidence>
<evidence type="ECO:0000313" key="9">
    <source>
        <dbReference type="EMBL" id="GHH85246.1"/>
    </source>
</evidence>
<dbReference type="CDD" id="cd11030">
    <property type="entry name" value="CYP105-like"/>
    <property type="match status" value="1"/>
</dbReference>
<gene>
    <name evidence="9" type="ORF">GCM10018793_52500</name>
</gene>
<keyword evidence="6 7" id="KW-0503">Monooxygenase</keyword>
<evidence type="ECO:0000256" key="6">
    <source>
        <dbReference type="ARBA" id="ARBA00023033"/>
    </source>
</evidence>
<dbReference type="SUPFAM" id="SSF48264">
    <property type="entry name" value="Cytochrome P450"/>
    <property type="match status" value="1"/>
</dbReference>
<evidence type="ECO:0000256" key="1">
    <source>
        <dbReference type="ARBA" id="ARBA00010617"/>
    </source>
</evidence>
<evidence type="ECO:0000256" key="4">
    <source>
        <dbReference type="ARBA" id="ARBA00023002"/>
    </source>
</evidence>
<comment type="similarity">
    <text evidence="1 7">Belongs to the cytochrome P450 family.</text>
</comment>
<dbReference type="InterPro" id="IPR036396">
    <property type="entry name" value="Cyt_P450_sf"/>
</dbReference>
<dbReference type="Gene3D" id="1.10.630.10">
    <property type="entry name" value="Cytochrome P450"/>
    <property type="match status" value="1"/>
</dbReference>
<comment type="caution">
    <text evidence="9">The sequence shown here is derived from an EMBL/GenBank/DDBJ whole genome shotgun (WGS) entry which is preliminary data.</text>
</comment>
<accession>A0A919GJR4</accession>
<keyword evidence="10" id="KW-1185">Reference proteome</keyword>
<dbReference type="PANTHER" id="PTHR46696:SF1">
    <property type="entry name" value="CYTOCHROME P450 YJIB-RELATED"/>
    <property type="match status" value="1"/>
</dbReference>
<name>A0A919GJR4_9ACTN</name>
<keyword evidence="3 7" id="KW-0479">Metal-binding</keyword>
<protein>
    <submittedName>
        <fullName evidence="9">Cytochrome P450</fullName>
    </submittedName>
</protein>
<dbReference type="EMBL" id="BNCD01000017">
    <property type="protein sequence ID" value="GHH85246.1"/>
    <property type="molecule type" value="Genomic_DNA"/>
</dbReference>